<dbReference type="GeneID" id="63840993"/>
<gene>
    <name evidence="2" type="ORF">M406DRAFT_358316</name>
</gene>
<dbReference type="RefSeq" id="XP_040771690.1">
    <property type="nucleotide sequence ID" value="XM_040923864.1"/>
</dbReference>
<feature type="signal peptide" evidence="1">
    <location>
        <begin position="1"/>
        <end position="17"/>
    </location>
</feature>
<dbReference type="Proteomes" id="UP000803844">
    <property type="component" value="Unassembled WGS sequence"/>
</dbReference>
<protein>
    <submittedName>
        <fullName evidence="2">Uncharacterized protein</fullName>
    </submittedName>
</protein>
<proteinExistence type="predicted"/>
<keyword evidence="3" id="KW-1185">Reference proteome</keyword>
<feature type="chain" id="PRO_5040342530" evidence="1">
    <location>
        <begin position="18"/>
        <end position="161"/>
    </location>
</feature>
<dbReference type="OrthoDB" id="3508922at2759"/>
<evidence type="ECO:0000256" key="1">
    <source>
        <dbReference type="SAM" id="SignalP"/>
    </source>
</evidence>
<comment type="caution">
    <text evidence="2">The sequence shown here is derived from an EMBL/GenBank/DDBJ whole genome shotgun (WGS) entry which is preliminary data.</text>
</comment>
<organism evidence="2 3">
    <name type="scientific">Cryphonectria parasitica (strain ATCC 38755 / EP155)</name>
    <dbReference type="NCBI Taxonomy" id="660469"/>
    <lineage>
        <taxon>Eukaryota</taxon>
        <taxon>Fungi</taxon>
        <taxon>Dikarya</taxon>
        <taxon>Ascomycota</taxon>
        <taxon>Pezizomycotina</taxon>
        <taxon>Sordariomycetes</taxon>
        <taxon>Sordariomycetidae</taxon>
        <taxon>Diaporthales</taxon>
        <taxon>Cryphonectriaceae</taxon>
        <taxon>Cryphonectria-Endothia species complex</taxon>
        <taxon>Cryphonectria</taxon>
    </lineage>
</organism>
<name>A0A9P4XTQ2_CRYP1</name>
<reference evidence="2" key="1">
    <citation type="journal article" date="2020" name="Phytopathology">
        <title>Genome sequence of the chestnut blight fungus Cryphonectria parasitica EP155: A fundamental resource for an archetypical invasive plant pathogen.</title>
        <authorList>
            <person name="Crouch J.A."/>
            <person name="Dawe A."/>
            <person name="Aerts A."/>
            <person name="Barry K."/>
            <person name="Churchill A.C.L."/>
            <person name="Grimwood J."/>
            <person name="Hillman B."/>
            <person name="Milgroom M.G."/>
            <person name="Pangilinan J."/>
            <person name="Smith M."/>
            <person name="Salamov A."/>
            <person name="Schmutz J."/>
            <person name="Yadav J."/>
            <person name="Grigoriev I.V."/>
            <person name="Nuss D."/>
        </authorList>
    </citation>
    <scope>NUCLEOTIDE SEQUENCE</scope>
    <source>
        <strain evidence="2">EP155</strain>
    </source>
</reference>
<evidence type="ECO:0000313" key="3">
    <source>
        <dbReference type="Proteomes" id="UP000803844"/>
    </source>
</evidence>
<keyword evidence="1" id="KW-0732">Signal</keyword>
<sequence>MQFSIVAALSLVASAGALPAKSFSHKAKVLEAAASNYTWTLTDFNAAGGSNSSYSFDVSAPPTTESGLAIPAFTASCTGSGIATGPWPCTGTAITNTSAALVNAYLQASNDTTSAHLAVSYQYSTIEGQWGVEFNWTAFATVPWGSGISFTTSPSQVWGVE</sequence>
<evidence type="ECO:0000313" key="2">
    <source>
        <dbReference type="EMBL" id="KAF3760711.1"/>
    </source>
</evidence>
<dbReference type="EMBL" id="MU032352">
    <property type="protein sequence ID" value="KAF3760711.1"/>
    <property type="molecule type" value="Genomic_DNA"/>
</dbReference>
<accession>A0A9P4XTQ2</accession>
<dbReference type="AlphaFoldDB" id="A0A9P4XTQ2"/>